<dbReference type="PROSITE" id="PS51184">
    <property type="entry name" value="JMJC"/>
    <property type="match status" value="1"/>
</dbReference>
<comment type="function">
    <text evidence="17">Probable histone demethylase that specifically demethylates 'Lys-9' of histone H3, thereby playing a central role in histone code. Demethylation of Lys residue generates formaldehyde and succinate. May be involved in hormone-dependent transcriptional activation, by participating in recruitment to androgen-receptor target genes.</text>
</comment>
<feature type="compositionally biased region" description="Polar residues" evidence="20">
    <location>
        <begin position="282"/>
        <end position="308"/>
    </location>
</feature>
<feature type="compositionally biased region" description="Pro residues" evidence="20">
    <location>
        <begin position="490"/>
        <end position="500"/>
    </location>
</feature>
<keyword evidence="3" id="KW-1017">Isopeptide bond</keyword>
<evidence type="ECO:0000256" key="6">
    <source>
        <dbReference type="ARBA" id="ARBA00022771"/>
    </source>
</evidence>
<feature type="compositionally biased region" description="Low complexity" evidence="20">
    <location>
        <begin position="1474"/>
        <end position="1487"/>
    </location>
</feature>
<dbReference type="GO" id="GO:0000785">
    <property type="term" value="C:chromatin"/>
    <property type="evidence" value="ECO:0007669"/>
    <property type="project" value="TreeGrafter"/>
</dbReference>
<feature type="domain" description="JmjC" evidence="21">
    <location>
        <begin position="2256"/>
        <end position="2480"/>
    </location>
</feature>
<evidence type="ECO:0000256" key="7">
    <source>
        <dbReference type="ARBA" id="ARBA00022833"/>
    </source>
</evidence>
<dbReference type="OrthoDB" id="1667110at2759"/>
<evidence type="ECO:0000256" key="3">
    <source>
        <dbReference type="ARBA" id="ARBA00022499"/>
    </source>
</evidence>
<dbReference type="Pfam" id="PF02373">
    <property type="entry name" value="JmjC"/>
    <property type="match status" value="1"/>
</dbReference>
<feature type="compositionally biased region" description="Basic and acidic residues" evidence="20">
    <location>
        <begin position="362"/>
        <end position="381"/>
    </location>
</feature>
<keyword evidence="8" id="KW-0832">Ubl conjugation</keyword>
<reference evidence="22" key="2">
    <citation type="submission" date="2025-08" db="UniProtKB">
        <authorList>
            <consortium name="Ensembl"/>
        </authorList>
    </citation>
    <scope>IDENTIFICATION</scope>
</reference>
<keyword evidence="6" id="KW-0863">Zinc-finger</keyword>
<evidence type="ECO:0000256" key="13">
    <source>
        <dbReference type="ARBA" id="ARBA00023015"/>
    </source>
</evidence>
<evidence type="ECO:0000256" key="19">
    <source>
        <dbReference type="ARBA" id="ARBA00079980"/>
    </source>
</evidence>
<keyword evidence="11" id="KW-0560">Oxidoreductase</keyword>
<keyword evidence="15" id="KW-0539">Nucleus</keyword>
<dbReference type="FunFam" id="2.60.120.650:FF:000008">
    <property type="entry name" value="Probable JmjC domain-containing histone demethylation protein 2C"/>
    <property type="match status" value="1"/>
</dbReference>
<feature type="compositionally biased region" description="Basic and acidic residues" evidence="20">
    <location>
        <begin position="2111"/>
        <end position="2136"/>
    </location>
</feature>
<evidence type="ECO:0000313" key="23">
    <source>
        <dbReference type="Proteomes" id="UP000694397"/>
    </source>
</evidence>
<gene>
    <name evidence="22" type="primary">JMJD1C</name>
    <name evidence="22" type="synonym">jmjd1cb</name>
</gene>
<feature type="compositionally biased region" description="Basic and acidic residues" evidence="20">
    <location>
        <begin position="1574"/>
        <end position="1593"/>
    </location>
</feature>
<evidence type="ECO:0000256" key="14">
    <source>
        <dbReference type="ARBA" id="ARBA00023163"/>
    </source>
</evidence>
<feature type="compositionally biased region" description="Basic residues" evidence="20">
    <location>
        <begin position="382"/>
        <end position="392"/>
    </location>
</feature>
<dbReference type="GO" id="GO:0031490">
    <property type="term" value="F:chromatin DNA binding"/>
    <property type="evidence" value="ECO:0007669"/>
    <property type="project" value="TreeGrafter"/>
</dbReference>
<feature type="region of interest" description="Disordered" evidence="20">
    <location>
        <begin position="1950"/>
        <end position="2030"/>
    </location>
</feature>
<evidence type="ECO:0000256" key="9">
    <source>
        <dbReference type="ARBA" id="ARBA00022853"/>
    </source>
</evidence>
<feature type="compositionally biased region" description="Polar residues" evidence="20">
    <location>
        <begin position="1954"/>
        <end position="1976"/>
    </location>
</feature>
<feature type="compositionally biased region" description="Basic residues" evidence="20">
    <location>
        <begin position="1624"/>
        <end position="1633"/>
    </location>
</feature>
<feature type="compositionally biased region" description="Polar residues" evidence="20">
    <location>
        <begin position="1431"/>
        <end position="1448"/>
    </location>
</feature>
<proteinExistence type="inferred from homology"/>
<evidence type="ECO:0000256" key="18">
    <source>
        <dbReference type="ARBA" id="ARBA00069433"/>
    </source>
</evidence>
<keyword evidence="9" id="KW-0156">Chromatin regulator</keyword>
<dbReference type="Gene3D" id="2.60.120.650">
    <property type="entry name" value="Cupin"/>
    <property type="match status" value="1"/>
</dbReference>
<dbReference type="GO" id="GO:0051213">
    <property type="term" value="F:dioxygenase activity"/>
    <property type="evidence" value="ECO:0007669"/>
    <property type="project" value="UniProtKB-KW"/>
</dbReference>
<evidence type="ECO:0000256" key="20">
    <source>
        <dbReference type="SAM" id="MobiDB-lite"/>
    </source>
</evidence>
<dbReference type="GO" id="GO:0006357">
    <property type="term" value="P:regulation of transcription by RNA polymerase II"/>
    <property type="evidence" value="ECO:0007669"/>
    <property type="project" value="TreeGrafter"/>
</dbReference>
<name>A0A8C9T9S9_SCLFO</name>
<dbReference type="Ensembl" id="ENSSFOT00015065367.1">
    <property type="protein sequence ID" value="ENSSFOP00015049072.1"/>
    <property type="gene ID" value="ENSSFOG00015010875.2"/>
</dbReference>
<dbReference type="InterPro" id="IPR054294">
    <property type="entry name" value="DUF7030"/>
</dbReference>
<dbReference type="InterPro" id="IPR054504">
    <property type="entry name" value="PWWP_KDM3B"/>
</dbReference>
<feature type="compositionally biased region" description="Basic and acidic residues" evidence="20">
    <location>
        <begin position="438"/>
        <end position="461"/>
    </location>
</feature>
<feature type="compositionally biased region" description="Polar residues" evidence="20">
    <location>
        <begin position="474"/>
        <end position="485"/>
    </location>
</feature>
<dbReference type="InterPro" id="IPR054503">
    <property type="entry name" value="KDM3AB_Tudor"/>
</dbReference>
<feature type="region of interest" description="Disordered" evidence="20">
    <location>
        <begin position="1474"/>
        <end position="1525"/>
    </location>
</feature>
<feature type="compositionally biased region" description="Polar residues" evidence="20">
    <location>
        <begin position="701"/>
        <end position="710"/>
    </location>
</feature>
<feature type="compositionally biased region" description="Polar residues" evidence="20">
    <location>
        <begin position="1124"/>
        <end position="1139"/>
    </location>
</feature>
<feature type="region of interest" description="Disordered" evidence="20">
    <location>
        <begin position="1124"/>
        <end position="1151"/>
    </location>
</feature>
<evidence type="ECO:0000256" key="12">
    <source>
        <dbReference type="ARBA" id="ARBA00023004"/>
    </source>
</evidence>
<evidence type="ECO:0000256" key="8">
    <source>
        <dbReference type="ARBA" id="ARBA00022843"/>
    </source>
</evidence>
<comment type="similarity">
    <text evidence="16">Belongs to the JHDM2 histone demethylase family.</text>
</comment>
<comment type="cofactor">
    <cofactor evidence="1">
        <name>Fe(2+)</name>
        <dbReference type="ChEBI" id="CHEBI:29033"/>
    </cofactor>
</comment>
<keyword evidence="4" id="KW-0597">Phosphoprotein</keyword>
<keyword evidence="7" id="KW-0862">Zinc</keyword>
<dbReference type="Pfam" id="PF22987">
    <property type="entry name" value="Tudor_KDM3B"/>
    <property type="match status" value="1"/>
</dbReference>
<comment type="subcellular location">
    <subcellularLocation>
        <location evidence="2">Nucleus</location>
    </subcellularLocation>
</comment>
<evidence type="ECO:0000256" key="16">
    <source>
        <dbReference type="ARBA" id="ARBA00037987"/>
    </source>
</evidence>
<feature type="compositionally biased region" description="Basic and acidic residues" evidence="20">
    <location>
        <begin position="393"/>
        <end position="410"/>
    </location>
</feature>
<dbReference type="GO" id="GO:0003712">
    <property type="term" value="F:transcription coregulator activity"/>
    <property type="evidence" value="ECO:0007669"/>
    <property type="project" value="TreeGrafter"/>
</dbReference>
<feature type="region of interest" description="Disordered" evidence="20">
    <location>
        <begin position="823"/>
        <end position="847"/>
    </location>
</feature>
<dbReference type="Pfam" id="PF22988">
    <property type="entry name" value="PWWP_KDM3B"/>
    <property type="match status" value="1"/>
</dbReference>
<keyword evidence="5" id="KW-0479">Metal-binding</keyword>
<organism evidence="22 23">
    <name type="scientific">Scleropages formosus</name>
    <name type="common">Asian bonytongue</name>
    <name type="synonym">Osteoglossum formosum</name>
    <dbReference type="NCBI Taxonomy" id="113540"/>
    <lineage>
        <taxon>Eukaryota</taxon>
        <taxon>Metazoa</taxon>
        <taxon>Chordata</taxon>
        <taxon>Craniata</taxon>
        <taxon>Vertebrata</taxon>
        <taxon>Euteleostomi</taxon>
        <taxon>Actinopterygii</taxon>
        <taxon>Neopterygii</taxon>
        <taxon>Teleostei</taxon>
        <taxon>Osteoglossocephala</taxon>
        <taxon>Osteoglossomorpha</taxon>
        <taxon>Osteoglossiformes</taxon>
        <taxon>Osteoglossidae</taxon>
        <taxon>Scleropages</taxon>
    </lineage>
</organism>
<dbReference type="GO" id="GO:0032454">
    <property type="term" value="F:histone H3K9 demethylase activity"/>
    <property type="evidence" value="ECO:0007669"/>
    <property type="project" value="InterPro"/>
</dbReference>
<feature type="compositionally biased region" description="Polar residues" evidence="20">
    <location>
        <begin position="1497"/>
        <end position="1525"/>
    </location>
</feature>
<dbReference type="GeneTree" id="ENSGT00940000158210"/>
<dbReference type="SUPFAM" id="SSF51197">
    <property type="entry name" value="Clavaminate synthase-like"/>
    <property type="match status" value="1"/>
</dbReference>
<feature type="compositionally biased region" description="Basic and acidic residues" evidence="20">
    <location>
        <begin position="1634"/>
        <end position="1653"/>
    </location>
</feature>
<keyword evidence="13" id="KW-0805">Transcription regulation</keyword>
<feature type="region of interest" description="Disordered" evidence="20">
    <location>
        <begin position="1390"/>
        <end position="1452"/>
    </location>
</feature>
<evidence type="ECO:0000256" key="10">
    <source>
        <dbReference type="ARBA" id="ARBA00022964"/>
    </source>
</evidence>
<dbReference type="GO" id="GO:0008270">
    <property type="term" value="F:zinc ion binding"/>
    <property type="evidence" value="ECO:0007669"/>
    <property type="project" value="UniProtKB-KW"/>
</dbReference>
<feature type="region of interest" description="Disordered" evidence="20">
    <location>
        <begin position="1573"/>
        <end position="1670"/>
    </location>
</feature>
<evidence type="ECO:0000259" key="21">
    <source>
        <dbReference type="PROSITE" id="PS51184"/>
    </source>
</evidence>
<feature type="region of interest" description="Disordered" evidence="20">
    <location>
        <begin position="258"/>
        <end position="505"/>
    </location>
</feature>
<protein>
    <recommendedName>
        <fullName evidence="18">Probable JmjC domain-containing histone demethylation protein 2C</fullName>
    </recommendedName>
    <alternativeName>
        <fullName evidence="19">Jumonji domain-containing protein 1C</fullName>
    </alternativeName>
</protein>
<sequence>NSAAAMAVEARPEMVGKRFLCVSGEEPPELAEIGRWRWRAGVIRAVSHRSNEDRDLTVYVEFDDLEWDKREWVKVYEDFQIFLLEHQLVWAKRKDSAQPQGTKSKPIQWPALAFKPLVGKAVLGSIVAVEFFSNRQLDFLTDDGAYQAYQDEVDSLNPVLRDNPQLHEEVKAWVKDQKVQEIFMQGPYSLNGYRVRVYRQDSATQWFTGIITHHDLFSRTMIVMNDQVLEPQNVDPSMVQMTFLDDVVHSLLKGENIGITSRRRSRSSQNSNTAHTAGGRPTGTTGSSQGHYTRAQANSPRPVMNSSGPAPKQATQLQQPLAQQQPPAHQQHQQPLQHQQSPSQQRGSRSGRRKGSDSSVPDDEKPKEDKLDNGTKGDYSKSKGKPMVNKRRKPEDEEKKSGSKRLKADNISDFSESSDSENSNKRAIDSCSEQSSENELKAKGPSKASEDEKPLRAKGCSDEPTLMDRLSPWEETQGNEKTSNADVAPPGDPAKPPSPCAPEAQGCIVEVKSTVKTLPKEHYGTTSPRTETPKCMIDITEAGGVRPEAHSALLGSQKPETRHLALNPPASECRKPESEQQMARSLGSKIEFAHSEVIKPITSVSESAAVAEREKVQQYLSIVPCMKNASAAEDARKSHKLSPSPDVLKLRANSSPETLKPKCNPSPDVAKSKIQCVPETTKPKPNASPEVSKHKVRYQEGPSSGASRSASKADLDAPRSSFKPVPARGAPAEPTKSPLIIDKNEHFTIYRDPALVRPEAEANHLAYLHQHLHPLHSSSHGSCLTASTHHPPHLLPGSPMNAVHHPHLLSGVLPGLSPASLLGSHPRLDSGHPLAMAHHHPHLPQQPPPPLLAQTHASASYNQLGLYPIIWQYPNGTHSYPGLGLPSSKWVHPDNAVSSEASLRRNTPSPWLQHTPVTSTDSLGLLSHVPVRPASADPHRPIKVNTHASPPLSKAAGELHKEELEKKVFIDPIRTITTHLKQEQECNRTPTSKDGPLHRLFVDPLSSKPQRMATDAGDRSSKYKEENRRILQESIEVAPFTAKIRSGEAERDHYSRIQSMPVPAPKSHALQTDKEAELYKFKHSVPQSAPQSNYFTTLFNSVVNEPPRLYPSKDLNSYFEKASSSSSPLTMAPFNSKSLSKPPPLIKHQPEGEGLAGKITEQLSQQVAMHPLSVSTTDRRSPAISPSNPLRCMPALHRAPVFHPPTQQTLDRKDGSCGRLSPPTLTPIQPVSSAGKVSEQQKPPTLLPEMRDVGAVCKSTSEMTPAEAWKTGDSQGKEKTGWSLVKGSGKPQAAMASVIVRPSTCIKYDCVPGPKTAAKEMVTERSFAGKNQTDCLKLAEAREPGRVILPNNLEDVCSEYKKNFVRPSQGSFPSCVAGSNTTKADAAAAPPAAASIFSPRADSQAPTPRTENVGPKGRIHEPAELQDGRSKTTSPNSAPNDGSRTTGSAPLADGCQAFSGNFVHLKKHKAALAAARSRSSNNSSGGLEATPCPTAAPQDSTVPGNTLNKTSSLVNGQPAQLSQPNYHKLKKAWLYRHSEEDRNTNEAEKPGATMAEIIKPCTVSLVASTSTEVDIGKDNRGQLEDRTSQEDRKTRRGTKRSYESGSESGDDSDGSESKSEQRSKRQPKPTYKKKQNDMQKKKGDSERDEDEVKPNGIFRSAREKTKLKLASSNGIPRSVLKDWRKVKKLKQTGESFLQDDSCSEIGPNLQKCRECRVVRSRKGEEPAHSPVFCRFYHFRRLSYSKNGVIRIDGFSSPDQYDDEAISLWVPDMYEDSELDLETSKYILSYIGDKFCQLVKTENNAASWIKKDAKMAWKRAVRGVREMCDACEATLFNIHWVCQKCGFVVCLDCYKAKERKSSKDKELYAWLKCVKGQPHDHKHLMPTQIIPGTVLTDLVNTMHVLREKYGIKAHCTCVGKHNSLLTKLPSTNGVSQVLQNVLNHSNKISLCKPDTFQNPSQKVEANGGDSPSSNTSADGKPSPPESQSPLHFLADLAEQKSREEKKENKESPLGKALKEEKEHSESLESLHCRSSTMVSNCTEQGSTLRDLLTTTAGKLRLGSTDAGIAFAPVYSTASQTGKSGRSMPNILDDIIASVVENKIPASRSAKQGLKEEVGEEARGDRKKPGAGEPTRSHADIPHTWLYERRLLWLKDHRNANNWKLFRECWRQGQPVLVSGVHKKLNSNLWKAESFNQEFADHQGDLLNCKDGVVSNSGIKEFWDGFEDLTKRPKSKDGDTVVYRLKDWPSGEEFMALMPSRYDDLMKNLPLPEYSDPEGNLNLASHLPTFFVRPDLGPRLCCAYGVAASQEQDFGTANLHLEVSDIMSVLVYVGVAKGNGVLSKTGVLKRLEEEDLDENLKKRLKDSSETPGALWHIYGSKDVEKIKEFLYKVAKEQGVEVPPEQDPIREPGWYLNRKLRQRLLEEQGVQGWTVVQFLGDSILIPAGALHQVQNLHSCVQVINDFVSPEHVVHSFHLTQELRSSKEDINYEDKLQVKNIFYHCVKNAVGTLKRCCAEELDEENS</sequence>
<dbReference type="PANTHER" id="PTHR12549:SF6">
    <property type="entry name" value="JMJC DOMAIN-CONTAINING HISTONE DEMETHYLATION PROTEIN 2C-RELATED"/>
    <property type="match status" value="1"/>
</dbReference>
<evidence type="ECO:0000256" key="17">
    <source>
        <dbReference type="ARBA" id="ARBA00056982"/>
    </source>
</evidence>
<evidence type="ECO:0000256" key="11">
    <source>
        <dbReference type="ARBA" id="ARBA00023002"/>
    </source>
</evidence>
<keyword evidence="14" id="KW-0804">Transcription</keyword>
<dbReference type="GO" id="GO:0000118">
    <property type="term" value="C:histone deacetylase complex"/>
    <property type="evidence" value="ECO:0007669"/>
    <property type="project" value="TreeGrafter"/>
</dbReference>
<dbReference type="InterPro" id="IPR045109">
    <property type="entry name" value="LSDs-like"/>
</dbReference>
<feature type="compositionally biased region" description="Low complexity" evidence="20">
    <location>
        <begin position="412"/>
        <end position="421"/>
    </location>
</feature>
<feature type="compositionally biased region" description="Low complexity" evidence="20">
    <location>
        <begin position="313"/>
        <end position="348"/>
    </location>
</feature>
<dbReference type="Proteomes" id="UP000694397">
    <property type="component" value="Chromosome 24"/>
</dbReference>
<dbReference type="Pfam" id="PF22989">
    <property type="entry name" value="DUF7030"/>
    <property type="match status" value="1"/>
</dbReference>
<evidence type="ECO:0000256" key="2">
    <source>
        <dbReference type="ARBA" id="ARBA00004123"/>
    </source>
</evidence>
<dbReference type="PANTHER" id="PTHR12549">
    <property type="entry name" value="JMJC DOMAIN-CONTAINING HISTONE DEMETHYLATION PROTEIN"/>
    <property type="match status" value="1"/>
</dbReference>
<keyword evidence="10" id="KW-0223">Dioxygenase</keyword>
<reference evidence="22 23" key="1">
    <citation type="submission" date="2019-04" db="EMBL/GenBank/DDBJ databases">
        <authorList>
            <consortium name="Wellcome Sanger Institute Data Sharing"/>
        </authorList>
    </citation>
    <scope>NUCLEOTIDE SEQUENCE [LARGE SCALE GENOMIC DNA]</scope>
</reference>
<evidence type="ECO:0000313" key="22">
    <source>
        <dbReference type="Ensembl" id="ENSSFOP00015049072.1"/>
    </source>
</evidence>
<evidence type="ECO:0000256" key="4">
    <source>
        <dbReference type="ARBA" id="ARBA00022553"/>
    </source>
</evidence>
<evidence type="ECO:0000256" key="1">
    <source>
        <dbReference type="ARBA" id="ARBA00001954"/>
    </source>
</evidence>
<feature type="region of interest" description="Disordered" evidence="20">
    <location>
        <begin position="634"/>
        <end position="737"/>
    </location>
</feature>
<feature type="region of interest" description="Disordered" evidence="20">
    <location>
        <begin position="2105"/>
        <end position="2136"/>
    </location>
</feature>
<evidence type="ECO:0000256" key="15">
    <source>
        <dbReference type="ARBA" id="ARBA00023242"/>
    </source>
</evidence>
<accession>A0A8C9T9S9</accession>
<keyword evidence="23" id="KW-1185">Reference proteome</keyword>
<reference evidence="22" key="3">
    <citation type="submission" date="2025-09" db="UniProtKB">
        <authorList>
            <consortium name="Ensembl"/>
        </authorList>
    </citation>
    <scope>IDENTIFICATION</scope>
</reference>
<feature type="compositionally biased region" description="Basic and acidic residues" evidence="20">
    <location>
        <begin position="1996"/>
        <end position="2030"/>
    </location>
</feature>
<dbReference type="InterPro" id="IPR003347">
    <property type="entry name" value="JmjC_dom"/>
</dbReference>
<feature type="compositionally biased region" description="Basic and acidic residues" evidence="20">
    <location>
        <begin position="1418"/>
        <end position="1430"/>
    </location>
</feature>
<keyword evidence="12" id="KW-0408">Iron</keyword>
<evidence type="ECO:0000256" key="5">
    <source>
        <dbReference type="ARBA" id="ARBA00022723"/>
    </source>
</evidence>
<dbReference type="SMART" id="SM00558">
    <property type="entry name" value="JmjC"/>
    <property type="match status" value="1"/>
</dbReference>